<sequence>MRKLGRPTAHRLSMLRTMVSQLVKHERIETTVAKAKELRRVADQMVEPGKR</sequence>
<evidence type="ECO:0008006" key="6">
    <source>
        <dbReference type="Google" id="ProtNLM"/>
    </source>
</evidence>
<dbReference type="AlphaFoldDB" id="A0AAV9BZU4"/>
<protein>
    <recommendedName>
        <fullName evidence="6">50S ribosomal protein L17</fullName>
    </recommendedName>
</protein>
<comment type="similarity">
    <text evidence="1">Belongs to the bacterial ribosomal protein bL17 family.</text>
</comment>
<dbReference type="GO" id="GO:0022625">
    <property type="term" value="C:cytosolic large ribosomal subunit"/>
    <property type="evidence" value="ECO:0007669"/>
    <property type="project" value="TreeGrafter"/>
</dbReference>
<accession>A0AAV9BZU4</accession>
<gene>
    <name evidence="4" type="ORF">QJS10_CPB22g01328</name>
</gene>
<keyword evidence="3" id="KW-0687">Ribonucleoprotein</keyword>
<name>A0AAV9BZU4_ACOCL</name>
<comment type="caution">
    <text evidence="4">The sequence shown here is derived from an EMBL/GenBank/DDBJ whole genome shotgun (WGS) entry which is preliminary data.</text>
</comment>
<dbReference type="Pfam" id="PF01196">
    <property type="entry name" value="Ribosomal_L17"/>
    <property type="match status" value="1"/>
</dbReference>
<dbReference type="Gene3D" id="3.90.1030.10">
    <property type="entry name" value="Ribosomal protein L17"/>
    <property type="match status" value="1"/>
</dbReference>
<dbReference type="SUPFAM" id="SSF64263">
    <property type="entry name" value="Prokaryotic ribosomal protein L17"/>
    <property type="match status" value="1"/>
</dbReference>
<dbReference type="Proteomes" id="UP001180020">
    <property type="component" value="Unassembled WGS sequence"/>
</dbReference>
<dbReference type="EMBL" id="JAUJYO010000022">
    <property type="protein sequence ID" value="KAK1281871.1"/>
    <property type="molecule type" value="Genomic_DNA"/>
</dbReference>
<evidence type="ECO:0000256" key="3">
    <source>
        <dbReference type="ARBA" id="ARBA00023274"/>
    </source>
</evidence>
<organism evidence="4 5">
    <name type="scientific">Acorus calamus</name>
    <name type="common">Sweet flag</name>
    <dbReference type="NCBI Taxonomy" id="4465"/>
    <lineage>
        <taxon>Eukaryota</taxon>
        <taxon>Viridiplantae</taxon>
        <taxon>Streptophyta</taxon>
        <taxon>Embryophyta</taxon>
        <taxon>Tracheophyta</taxon>
        <taxon>Spermatophyta</taxon>
        <taxon>Magnoliopsida</taxon>
        <taxon>Liliopsida</taxon>
        <taxon>Acoraceae</taxon>
        <taxon>Acorus</taxon>
    </lineage>
</organism>
<dbReference type="InterPro" id="IPR047859">
    <property type="entry name" value="Ribosomal_bL17_CS"/>
</dbReference>
<evidence type="ECO:0000313" key="5">
    <source>
        <dbReference type="Proteomes" id="UP001180020"/>
    </source>
</evidence>
<dbReference type="GO" id="GO:0006412">
    <property type="term" value="P:translation"/>
    <property type="evidence" value="ECO:0007669"/>
    <property type="project" value="InterPro"/>
</dbReference>
<reference evidence="4" key="1">
    <citation type="journal article" date="2023" name="Nat. Commun.">
        <title>Diploid and tetraploid genomes of Acorus and the evolution of monocots.</title>
        <authorList>
            <person name="Ma L."/>
            <person name="Liu K.W."/>
            <person name="Li Z."/>
            <person name="Hsiao Y.Y."/>
            <person name="Qi Y."/>
            <person name="Fu T."/>
            <person name="Tang G.D."/>
            <person name="Zhang D."/>
            <person name="Sun W.H."/>
            <person name="Liu D.K."/>
            <person name="Li Y."/>
            <person name="Chen G.Z."/>
            <person name="Liu X.D."/>
            <person name="Liao X.Y."/>
            <person name="Jiang Y.T."/>
            <person name="Yu X."/>
            <person name="Hao Y."/>
            <person name="Huang J."/>
            <person name="Zhao X.W."/>
            <person name="Ke S."/>
            <person name="Chen Y.Y."/>
            <person name="Wu W.L."/>
            <person name="Hsu J.L."/>
            <person name="Lin Y.F."/>
            <person name="Huang M.D."/>
            <person name="Li C.Y."/>
            <person name="Huang L."/>
            <person name="Wang Z.W."/>
            <person name="Zhao X."/>
            <person name="Zhong W.Y."/>
            <person name="Peng D.H."/>
            <person name="Ahmad S."/>
            <person name="Lan S."/>
            <person name="Zhang J.S."/>
            <person name="Tsai W.C."/>
            <person name="Van de Peer Y."/>
            <person name="Liu Z.J."/>
        </authorList>
    </citation>
    <scope>NUCLEOTIDE SEQUENCE</scope>
    <source>
        <strain evidence="4">CP</strain>
    </source>
</reference>
<dbReference type="PROSITE" id="PS01167">
    <property type="entry name" value="RIBOSOMAL_L17"/>
    <property type="match status" value="1"/>
</dbReference>
<dbReference type="InterPro" id="IPR036373">
    <property type="entry name" value="Ribosomal_bL17_sf"/>
</dbReference>
<keyword evidence="5" id="KW-1185">Reference proteome</keyword>
<dbReference type="PANTHER" id="PTHR14413:SF16">
    <property type="entry name" value="LARGE RIBOSOMAL SUBUNIT PROTEIN BL17M"/>
    <property type="match status" value="1"/>
</dbReference>
<evidence type="ECO:0000256" key="2">
    <source>
        <dbReference type="ARBA" id="ARBA00022980"/>
    </source>
</evidence>
<dbReference type="InterPro" id="IPR000456">
    <property type="entry name" value="Ribosomal_bL17"/>
</dbReference>
<reference evidence="4" key="2">
    <citation type="submission" date="2023-06" db="EMBL/GenBank/DDBJ databases">
        <authorList>
            <person name="Ma L."/>
            <person name="Liu K.-W."/>
            <person name="Li Z."/>
            <person name="Hsiao Y.-Y."/>
            <person name="Qi Y."/>
            <person name="Fu T."/>
            <person name="Tang G."/>
            <person name="Zhang D."/>
            <person name="Sun W.-H."/>
            <person name="Liu D.-K."/>
            <person name="Li Y."/>
            <person name="Chen G.-Z."/>
            <person name="Liu X.-D."/>
            <person name="Liao X.-Y."/>
            <person name="Jiang Y.-T."/>
            <person name="Yu X."/>
            <person name="Hao Y."/>
            <person name="Huang J."/>
            <person name="Zhao X.-W."/>
            <person name="Ke S."/>
            <person name="Chen Y.-Y."/>
            <person name="Wu W.-L."/>
            <person name="Hsu J.-L."/>
            <person name="Lin Y.-F."/>
            <person name="Huang M.-D."/>
            <person name="Li C.-Y."/>
            <person name="Huang L."/>
            <person name="Wang Z.-W."/>
            <person name="Zhao X."/>
            <person name="Zhong W.-Y."/>
            <person name="Peng D.-H."/>
            <person name="Ahmad S."/>
            <person name="Lan S."/>
            <person name="Zhang J.-S."/>
            <person name="Tsai W.-C."/>
            <person name="Van De Peer Y."/>
            <person name="Liu Z.-J."/>
        </authorList>
    </citation>
    <scope>NUCLEOTIDE SEQUENCE</scope>
    <source>
        <strain evidence="4">CP</strain>
        <tissue evidence="4">Leaves</tissue>
    </source>
</reference>
<evidence type="ECO:0000313" key="4">
    <source>
        <dbReference type="EMBL" id="KAK1281871.1"/>
    </source>
</evidence>
<keyword evidence="2" id="KW-0689">Ribosomal protein</keyword>
<proteinExistence type="inferred from homology"/>
<evidence type="ECO:0000256" key="1">
    <source>
        <dbReference type="ARBA" id="ARBA00008777"/>
    </source>
</evidence>
<dbReference type="GO" id="GO:0003735">
    <property type="term" value="F:structural constituent of ribosome"/>
    <property type="evidence" value="ECO:0007669"/>
    <property type="project" value="InterPro"/>
</dbReference>
<dbReference type="PANTHER" id="PTHR14413">
    <property type="entry name" value="RIBOSOMAL PROTEIN L17"/>
    <property type="match status" value="1"/>
</dbReference>